<dbReference type="EMBL" id="JAGGNH010000001">
    <property type="protein sequence ID" value="KAJ0984516.1"/>
    <property type="molecule type" value="Genomic_DNA"/>
</dbReference>
<evidence type="ECO:0000256" key="1">
    <source>
        <dbReference type="ARBA" id="ARBA00000900"/>
    </source>
</evidence>
<comment type="catalytic activity">
    <reaction evidence="1">
        <text>S-ubiquitinyl-[E2 ubiquitin-conjugating enzyme]-L-cysteine + [acceptor protein]-L-lysine = [E2 ubiquitin-conjugating enzyme]-L-cysteine + N(6)-ubiquitinyl-[acceptor protein]-L-lysine.</text>
        <dbReference type="EC" id="2.3.2.27"/>
    </reaction>
</comment>
<evidence type="ECO:0000256" key="4">
    <source>
        <dbReference type="ARBA" id="ARBA00022723"/>
    </source>
</evidence>
<protein>
    <recommendedName>
        <fullName evidence="2">RING-type E3 ubiquitin transferase</fullName>
        <ecNumber evidence="2">2.3.2.27</ecNumber>
    </recommendedName>
</protein>
<sequence length="141" mass="16032">MSANPFYAHGPRRVCRLFWCYHCHCMVRIISSPSIDSFCPRCYGQFIHELDMPRPYFLVDFSGLRNPPTWQPRDNAVSHRARQREVPEPAVSPATNPGDYFTGPGLNQLIDELTQNDRPGLPPAPVKTGEPLEYHTINLAP</sequence>
<evidence type="ECO:0000256" key="7">
    <source>
        <dbReference type="ARBA" id="ARBA00022833"/>
    </source>
</evidence>
<dbReference type="AlphaFoldDB" id="A0A9D5D343"/>
<dbReference type="Proteomes" id="UP001085076">
    <property type="component" value="Miscellaneous, Linkage group lg01"/>
</dbReference>
<organism evidence="10 11">
    <name type="scientific">Dioscorea zingiberensis</name>
    <dbReference type="NCBI Taxonomy" id="325984"/>
    <lineage>
        <taxon>Eukaryota</taxon>
        <taxon>Viridiplantae</taxon>
        <taxon>Streptophyta</taxon>
        <taxon>Embryophyta</taxon>
        <taxon>Tracheophyta</taxon>
        <taxon>Spermatophyta</taxon>
        <taxon>Magnoliopsida</taxon>
        <taxon>Liliopsida</taxon>
        <taxon>Dioscoreales</taxon>
        <taxon>Dioscoreaceae</taxon>
        <taxon>Dioscorea</taxon>
    </lineage>
</organism>
<keyword evidence="7" id="KW-0862">Zinc</keyword>
<dbReference type="InterPro" id="IPR039525">
    <property type="entry name" value="RNF126-like_zinc-ribbon"/>
</dbReference>
<dbReference type="OrthoDB" id="8062037at2759"/>
<keyword evidence="6" id="KW-0833">Ubl conjugation pathway</keyword>
<dbReference type="GO" id="GO:0008270">
    <property type="term" value="F:zinc ion binding"/>
    <property type="evidence" value="ECO:0007669"/>
    <property type="project" value="UniProtKB-KW"/>
</dbReference>
<name>A0A9D5D343_9LILI</name>
<evidence type="ECO:0000256" key="5">
    <source>
        <dbReference type="ARBA" id="ARBA00022771"/>
    </source>
</evidence>
<evidence type="ECO:0000256" key="3">
    <source>
        <dbReference type="ARBA" id="ARBA00022679"/>
    </source>
</evidence>
<comment type="caution">
    <text evidence="10">The sequence shown here is derived from an EMBL/GenBank/DDBJ whole genome shotgun (WGS) entry which is preliminary data.</text>
</comment>
<keyword evidence="11" id="KW-1185">Reference proteome</keyword>
<gene>
    <name evidence="10" type="ORF">J5N97_002872</name>
</gene>
<keyword evidence="3" id="KW-0808">Transferase</keyword>
<evidence type="ECO:0000313" key="11">
    <source>
        <dbReference type="Proteomes" id="UP001085076"/>
    </source>
</evidence>
<reference evidence="10" key="1">
    <citation type="submission" date="2021-03" db="EMBL/GenBank/DDBJ databases">
        <authorList>
            <person name="Li Z."/>
            <person name="Yang C."/>
        </authorList>
    </citation>
    <scope>NUCLEOTIDE SEQUENCE</scope>
    <source>
        <strain evidence="10">Dzin_1.0</strain>
        <tissue evidence="10">Leaf</tissue>
    </source>
</reference>
<keyword evidence="4" id="KW-0479">Metal-binding</keyword>
<proteinExistence type="predicted"/>
<evidence type="ECO:0000256" key="2">
    <source>
        <dbReference type="ARBA" id="ARBA00012483"/>
    </source>
</evidence>
<evidence type="ECO:0000256" key="6">
    <source>
        <dbReference type="ARBA" id="ARBA00022786"/>
    </source>
</evidence>
<dbReference type="Pfam" id="PF14369">
    <property type="entry name" value="Zn_ribbon_19"/>
    <property type="match status" value="1"/>
</dbReference>
<feature type="region of interest" description="Disordered" evidence="8">
    <location>
        <begin position="69"/>
        <end position="106"/>
    </location>
</feature>
<evidence type="ECO:0000256" key="8">
    <source>
        <dbReference type="SAM" id="MobiDB-lite"/>
    </source>
</evidence>
<dbReference type="EC" id="2.3.2.27" evidence="2"/>
<reference evidence="10" key="2">
    <citation type="journal article" date="2022" name="Hortic Res">
        <title>The genome of Dioscorea zingiberensis sheds light on the biosynthesis, origin and evolution of the medicinally important diosgenin saponins.</title>
        <authorList>
            <person name="Li Y."/>
            <person name="Tan C."/>
            <person name="Li Z."/>
            <person name="Guo J."/>
            <person name="Li S."/>
            <person name="Chen X."/>
            <person name="Wang C."/>
            <person name="Dai X."/>
            <person name="Yang H."/>
            <person name="Song W."/>
            <person name="Hou L."/>
            <person name="Xu J."/>
            <person name="Tong Z."/>
            <person name="Xu A."/>
            <person name="Yuan X."/>
            <person name="Wang W."/>
            <person name="Yang Q."/>
            <person name="Chen L."/>
            <person name="Sun Z."/>
            <person name="Wang K."/>
            <person name="Pan B."/>
            <person name="Chen J."/>
            <person name="Bao Y."/>
            <person name="Liu F."/>
            <person name="Qi X."/>
            <person name="Gang D.R."/>
            <person name="Wen J."/>
            <person name="Li J."/>
        </authorList>
    </citation>
    <scope>NUCLEOTIDE SEQUENCE</scope>
    <source>
        <strain evidence="10">Dzin_1.0</strain>
    </source>
</reference>
<accession>A0A9D5D343</accession>
<evidence type="ECO:0000313" key="10">
    <source>
        <dbReference type="EMBL" id="KAJ0984516.1"/>
    </source>
</evidence>
<feature type="domain" description="E3 ubiquitin-protein ligase RNF126-like zinc-ribbon" evidence="9">
    <location>
        <begin position="17"/>
        <end position="50"/>
    </location>
</feature>
<evidence type="ECO:0000259" key="9">
    <source>
        <dbReference type="Pfam" id="PF14369"/>
    </source>
</evidence>
<keyword evidence="5" id="KW-0863">Zinc-finger</keyword>
<dbReference type="GO" id="GO:0061630">
    <property type="term" value="F:ubiquitin protein ligase activity"/>
    <property type="evidence" value="ECO:0007669"/>
    <property type="project" value="UniProtKB-EC"/>
</dbReference>